<dbReference type="Pfam" id="PF00498">
    <property type="entry name" value="FHA"/>
    <property type="match status" value="1"/>
</dbReference>
<proteinExistence type="predicted"/>
<accession>A0A367RZI2</accession>
<organism evidence="2 3">
    <name type="scientific">Nostoc punctiforme NIES-2108</name>
    <dbReference type="NCBI Taxonomy" id="1356359"/>
    <lineage>
        <taxon>Bacteria</taxon>
        <taxon>Bacillati</taxon>
        <taxon>Cyanobacteriota</taxon>
        <taxon>Cyanophyceae</taxon>
        <taxon>Nostocales</taxon>
        <taxon>Nostocaceae</taxon>
        <taxon>Nostoc</taxon>
    </lineage>
</organism>
<sequence>MRYQLLIYLDNDLPPITYDLNLSIYVLGKHSSCDILVIDRFVSRQHCTFVLMPPNRGKKTPYYLVIDGLLMIPESKSTNGVWINGTRVSQADLKHQDTITFGPRQYPKAIFLNEITDIKEDGTFSTNIQE</sequence>
<dbReference type="SMART" id="SM00240">
    <property type="entry name" value="FHA"/>
    <property type="match status" value="1"/>
</dbReference>
<dbReference type="PROSITE" id="PS50006">
    <property type="entry name" value="FHA_DOMAIN"/>
    <property type="match status" value="1"/>
</dbReference>
<dbReference type="Proteomes" id="UP000252085">
    <property type="component" value="Unassembled WGS sequence"/>
</dbReference>
<dbReference type="CDD" id="cd00060">
    <property type="entry name" value="FHA"/>
    <property type="match status" value="1"/>
</dbReference>
<protein>
    <recommendedName>
        <fullName evidence="1">FHA domain-containing protein</fullName>
    </recommendedName>
</protein>
<dbReference type="EMBL" id="LXQE01000034">
    <property type="protein sequence ID" value="RCJ41114.1"/>
    <property type="molecule type" value="Genomic_DNA"/>
</dbReference>
<name>A0A367RZI2_NOSPU</name>
<dbReference type="AlphaFoldDB" id="A0A367RZI2"/>
<reference evidence="2 3" key="1">
    <citation type="submission" date="2016-04" db="EMBL/GenBank/DDBJ databases">
        <authorList>
            <person name="Evans L.H."/>
            <person name="Alamgir A."/>
            <person name="Owens N."/>
            <person name="Weber N.D."/>
            <person name="Virtaneva K."/>
            <person name="Barbian K."/>
            <person name="Babar A."/>
            <person name="Rosenke K."/>
        </authorList>
    </citation>
    <scope>NUCLEOTIDE SEQUENCE [LARGE SCALE GENOMIC DNA]</scope>
    <source>
        <strain evidence="2">NIES-2108</strain>
    </source>
</reference>
<evidence type="ECO:0000313" key="3">
    <source>
        <dbReference type="Proteomes" id="UP000252085"/>
    </source>
</evidence>
<dbReference type="Gene3D" id="2.60.200.20">
    <property type="match status" value="1"/>
</dbReference>
<comment type="caution">
    <text evidence="2">The sequence shown here is derived from an EMBL/GenBank/DDBJ whole genome shotgun (WGS) entry which is preliminary data.</text>
</comment>
<dbReference type="InterPro" id="IPR008984">
    <property type="entry name" value="SMAD_FHA_dom_sf"/>
</dbReference>
<evidence type="ECO:0000259" key="1">
    <source>
        <dbReference type="PROSITE" id="PS50006"/>
    </source>
</evidence>
<gene>
    <name evidence="2" type="ORF">A6769_38840</name>
</gene>
<dbReference type="SUPFAM" id="SSF49879">
    <property type="entry name" value="SMAD/FHA domain"/>
    <property type="match status" value="1"/>
</dbReference>
<dbReference type="InterPro" id="IPR000253">
    <property type="entry name" value="FHA_dom"/>
</dbReference>
<feature type="domain" description="FHA" evidence="1">
    <location>
        <begin position="25"/>
        <end position="88"/>
    </location>
</feature>
<evidence type="ECO:0000313" key="2">
    <source>
        <dbReference type="EMBL" id="RCJ41114.1"/>
    </source>
</evidence>